<dbReference type="EMBL" id="JASAOG010000033">
    <property type="protein sequence ID" value="KAK0060862.1"/>
    <property type="molecule type" value="Genomic_DNA"/>
</dbReference>
<gene>
    <name evidence="1" type="ORF">Bpfe_009731</name>
</gene>
<sequence length="62" mass="7355">IAPKFDDSQSADSLQQRYIPFESHRWRTIYVTLTFNYLLDEGPMDLKQIRLSSLAQDYEDDI</sequence>
<name>A0AAD8BVL6_BIOPF</name>
<protein>
    <submittedName>
        <fullName evidence="1">Uncharacterized protein</fullName>
    </submittedName>
</protein>
<reference evidence="1" key="2">
    <citation type="submission" date="2023-04" db="EMBL/GenBank/DDBJ databases">
        <authorList>
            <person name="Bu L."/>
            <person name="Lu L."/>
            <person name="Laidemitt M.R."/>
            <person name="Zhang S.M."/>
            <person name="Mutuku M."/>
            <person name="Mkoji G."/>
            <person name="Steinauer M."/>
            <person name="Loker E.S."/>
        </authorList>
    </citation>
    <scope>NUCLEOTIDE SEQUENCE</scope>
    <source>
        <strain evidence="1">KasaAsao</strain>
        <tissue evidence="1">Whole Snail</tissue>
    </source>
</reference>
<evidence type="ECO:0000313" key="1">
    <source>
        <dbReference type="EMBL" id="KAK0060862.1"/>
    </source>
</evidence>
<keyword evidence="2" id="KW-1185">Reference proteome</keyword>
<reference evidence="1" key="1">
    <citation type="journal article" date="2023" name="PLoS Negl. Trop. Dis.">
        <title>A genome sequence for Biomphalaria pfeifferi, the major vector snail for the human-infecting parasite Schistosoma mansoni.</title>
        <authorList>
            <person name="Bu L."/>
            <person name="Lu L."/>
            <person name="Laidemitt M.R."/>
            <person name="Zhang S.M."/>
            <person name="Mutuku M."/>
            <person name="Mkoji G."/>
            <person name="Steinauer M."/>
            <person name="Loker E.S."/>
        </authorList>
    </citation>
    <scope>NUCLEOTIDE SEQUENCE</scope>
    <source>
        <strain evidence="1">KasaAsao</strain>
    </source>
</reference>
<feature type="non-terminal residue" evidence="1">
    <location>
        <position position="1"/>
    </location>
</feature>
<evidence type="ECO:0000313" key="2">
    <source>
        <dbReference type="Proteomes" id="UP001233172"/>
    </source>
</evidence>
<dbReference type="AlphaFoldDB" id="A0AAD8BVL6"/>
<comment type="caution">
    <text evidence="1">The sequence shown here is derived from an EMBL/GenBank/DDBJ whole genome shotgun (WGS) entry which is preliminary data.</text>
</comment>
<organism evidence="1 2">
    <name type="scientific">Biomphalaria pfeifferi</name>
    <name type="common">Bloodfluke planorb</name>
    <name type="synonym">Freshwater snail</name>
    <dbReference type="NCBI Taxonomy" id="112525"/>
    <lineage>
        <taxon>Eukaryota</taxon>
        <taxon>Metazoa</taxon>
        <taxon>Spiralia</taxon>
        <taxon>Lophotrochozoa</taxon>
        <taxon>Mollusca</taxon>
        <taxon>Gastropoda</taxon>
        <taxon>Heterobranchia</taxon>
        <taxon>Euthyneura</taxon>
        <taxon>Panpulmonata</taxon>
        <taxon>Hygrophila</taxon>
        <taxon>Lymnaeoidea</taxon>
        <taxon>Planorbidae</taxon>
        <taxon>Biomphalaria</taxon>
    </lineage>
</organism>
<proteinExistence type="predicted"/>
<accession>A0AAD8BVL6</accession>
<dbReference type="Proteomes" id="UP001233172">
    <property type="component" value="Unassembled WGS sequence"/>
</dbReference>